<proteinExistence type="predicted"/>
<gene>
    <name evidence="2" type="ORF">INQ41_02025</name>
</gene>
<sequence>MRSYRAPNVGLRVLMPAVLAATLAVAAPAAAMESQADFMFEMLGAMTCEPPPREFDLAEYRQMVSDNPELPLTRGTMEGGMSSSLAGGTAYGDDGRGSYMVGMQGILLDHSDDVTALCVILAHIGQKAAGPASGAIFGEENIEASSDGDFLGVFKLVTTDERDHSRTYATGTVSGGSLTLDELERDVVAGSLVLEGSYTPVGTKSVMPLSVSVAIPRAENVLEPVWTLERK</sequence>
<organism evidence="2 3">
    <name type="scientific">Novilysobacter ciconiae</name>
    <dbReference type="NCBI Taxonomy" id="2781022"/>
    <lineage>
        <taxon>Bacteria</taxon>
        <taxon>Pseudomonadati</taxon>
        <taxon>Pseudomonadota</taxon>
        <taxon>Gammaproteobacteria</taxon>
        <taxon>Lysobacterales</taxon>
        <taxon>Lysobacteraceae</taxon>
        <taxon>Novilysobacter</taxon>
    </lineage>
</organism>
<dbReference type="EMBL" id="CP063656">
    <property type="protein sequence ID" value="QOW19871.1"/>
    <property type="molecule type" value="Genomic_DNA"/>
</dbReference>
<dbReference type="RefSeq" id="WP_193985803.1">
    <property type="nucleotide sequence ID" value="NZ_CP063656.1"/>
</dbReference>
<evidence type="ECO:0000313" key="3">
    <source>
        <dbReference type="Proteomes" id="UP000594059"/>
    </source>
</evidence>
<name>A0A7S6UGH9_9GAMM</name>
<keyword evidence="3" id="KW-1185">Reference proteome</keyword>
<dbReference type="Proteomes" id="UP000594059">
    <property type="component" value="Chromosome"/>
</dbReference>
<dbReference type="AlphaFoldDB" id="A0A7S6UGH9"/>
<feature type="signal peptide" evidence="1">
    <location>
        <begin position="1"/>
        <end position="26"/>
    </location>
</feature>
<feature type="chain" id="PRO_5032931140" evidence="1">
    <location>
        <begin position="27"/>
        <end position="231"/>
    </location>
</feature>
<reference evidence="2 3" key="1">
    <citation type="submission" date="2020-10" db="EMBL/GenBank/DDBJ databases">
        <title>complete genome sequencing of Lysobacter sp. H21R20.</title>
        <authorList>
            <person name="Bae J.-W."/>
            <person name="Lee S.-Y."/>
        </authorList>
    </citation>
    <scope>NUCLEOTIDE SEQUENCE [LARGE SCALE GENOMIC DNA]</scope>
    <source>
        <strain evidence="2 3">H21R20</strain>
    </source>
</reference>
<evidence type="ECO:0000313" key="2">
    <source>
        <dbReference type="EMBL" id="QOW19871.1"/>
    </source>
</evidence>
<protein>
    <submittedName>
        <fullName evidence="2">Uncharacterized protein</fullName>
    </submittedName>
</protein>
<accession>A0A7S6UGH9</accession>
<keyword evidence="1" id="KW-0732">Signal</keyword>
<evidence type="ECO:0000256" key="1">
    <source>
        <dbReference type="SAM" id="SignalP"/>
    </source>
</evidence>
<dbReference type="KEGG" id="lcic:INQ41_02025"/>